<evidence type="ECO:0000313" key="1">
    <source>
        <dbReference type="EMBL" id="KAG0411327.1"/>
    </source>
</evidence>
<comment type="caution">
    <text evidence="1">The sequence shown here is derived from an EMBL/GenBank/DDBJ whole genome shotgun (WGS) entry which is preliminary data.</text>
</comment>
<dbReference type="EMBL" id="JABSTQ010011440">
    <property type="protein sequence ID" value="KAG0411327.1"/>
    <property type="molecule type" value="Genomic_DNA"/>
</dbReference>
<gene>
    <name evidence="1" type="ORF">HPB47_011555</name>
</gene>
<keyword evidence="2" id="KW-1185">Reference proteome</keyword>
<dbReference type="Proteomes" id="UP000805193">
    <property type="component" value="Unassembled WGS sequence"/>
</dbReference>
<name>A0AC60NW60_IXOPE</name>
<sequence>MSCSNRSSEPQPVIAMNFRVVFALLCLSTMTAATSTLFSLLPATIPLTYLLPFPLALPVALVAPMSWALPLLVGLKGASLIGVGLGTGGFFGIHAGRSRSGGCQGSFGERCRPQVGWRWSGCAPVLEAPVDPWKSVDPWKPVPYLPSGWDHAWSYTHPRFGYGYSRSSVELRRRRRDVDSTEETVEETTDASGDDATTTDATTMVSPMALKDIFQYVSTYDTDRCVQRVVCELAAQPDLIGERGKEVAGFMVSLSAEDAMAPWIPYREAAVVGQKSSDRDSCYTRYPTCEKSTETLVEIAKVRLSEASAPTSL</sequence>
<accession>A0AC60NW60</accession>
<reference evidence="1 2" key="1">
    <citation type="journal article" date="2020" name="Cell">
        <title>Large-Scale Comparative Analyses of Tick Genomes Elucidate Their Genetic Diversity and Vector Capacities.</title>
        <authorList>
            <consortium name="Tick Genome and Microbiome Consortium (TIGMIC)"/>
            <person name="Jia N."/>
            <person name="Wang J."/>
            <person name="Shi W."/>
            <person name="Du L."/>
            <person name="Sun Y."/>
            <person name="Zhan W."/>
            <person name="Jiang J.F."/>
            <person name="Wang Q."/>
            <person name="Zhang B."/>
            <person name="Ji P."/>
            <person name="Bell-Sakyi L."/>
            <person name="Cui X.M."/>
            <person name="Yuan T.T."/>
            <person name="Jiang B.G."/>
            <person name="Yang W.F."/>
            <person name="Lam T.T."/>
            <person name="Chang Q.C."/>
            <person name="Ding S.J."/>
            <person name="Wang X.J."/>
            <person name="Zhu J.G."/>
            <person name="Ruan X.D."/>
            <person name="Zhao L."/>
            <person name="Wei J.T."/>
            <person name="Ye R.Z."/>
            <person name="Que T.C."/>
            <person name="Du C.H."/>
            <person name="Zhou Y.H."/>
            <person name="Cheng J.X."/>
            <person name="Dai P.F."/>
            <person name="Guo W.B."/>
            <person name="Han X.H."/>
            <person name="Huang E.J."/>
            <person name="Li L.F."/>
            <person name="Wei W."/>
            <person name="Gao Y.C."/>
            <person name="Liu J.Z."/>
            <person name="Shao H.Z."/>
            <person name="Wang X."/>
            <person name="Wang C.C."/>
            <person name="Yang T.C."/>
            <person name="Huo Q.B."/>
            <person name="Li W."/>
            <person name="Chen H.Y."/>
            <person name="Chen S.E."/>
            <person name="Zhou L.G."/>
            <person name="Ni X.B."/>
            <person name="Tian J.H."/>
            <person name="Sheng Y."/>
            <person name="Liu T."/>
            <person name="Pan Y.S."/>
            <person name="Xia L.Y."/>
            <person name="Li J."/>
            <person name="Zhao F."/>
            <person name="Cao W.C."/>
        </authorList>
    </citation>
    <scope>NUCLEOTIDE SEQUENCE [LARGE SCALE GENOMIC DNA]</scope>
    <source>
        <strain evidence="1">Iper-2018</strain>
    </source>
</reference>
<organism evidence="1 2">
    <name type="scientific">Ixodes persulcatus</name>
    <name type="common">Taiga tick</name>
    <dbReference type="NCBI Taxonomy" id="34615"/>
    <lineage>
        <taxon>Eukaryota</taxon>
        <taxon>Metazoa</taxon>
        <taxon>Ecdysozoa</taxon>
        <taxon>Arthropoda</taxon>
        <taxon>Chelicerata</taxon>
        <taxon>Arachnida</taxon>
        <taxon>Acari</taxon>
        <taxon>Parasitiformes</taxon>
        <taxon>Ixodida</taxon>
        <taxon>Ixodoidea</taxon>
        <taxon>Ixodidae</taxon>
        <taxon>Ixodinae</taxon>
        <taxon>Ixodes</taxon>
    </lineage>
</organism>
<proteinExistence type="predicted"/>
<protein>
    <submittedName>
        <fullName evidence="1">Uncharacterized protein</fullName>
    </submittedName>
</protein>
<evidence type="ECO:0000313" key="2">
    <source>
        <dbReference type="Proteomes" id="UP000805193"/>
    </source>
</evidence>